<comment type="caution">
    <text evidence="1">The sequence shown here is derived from an EMBL/GenBank/DDBJ whole genome shotgun (WGS) entry which is preliminary data.</text>
</comment>
<dbReference type="OrthoDB" id="728618at2759"/>
<protein>
    <submittedName>
        <fullName evidence="1">Ribosomal protein L10</fullName>
    </submittedName>
</protein>
<proteinExistence type="predicted"/>
<evidence type="ECO:0000313" key="1">
    <source>
        <dbReference type="EMBL" id="KAA0041965.1"/>
    </source>
</evidence>
<evidence type="ECO:0000313" key="2">
    <source>
        <dbReference type="EMBL" id="TYK17900.1"/>
    </source>
</evidence>
<dbReference type="Proteomes" id="UP000321393">
    <property type="component" value="Unassembled WGS sequence"/>
</dbReference>
<dbReference type="GO" id="GO:0005840">
    <property type="term" value="C:ribosome"/>
    <property type="evidence" value="ECO:0007669"/>
    <property type="project" value="UniProtKB-KW"/>
</dbReference>
<dbReference type="AlphaFoldDB" id="A0A5A7TKL5"/>
<evidence type="ECO:0000313" key="4">
    <source>
        <dbReference type="Proteomes" id="UP000321947"/>
    </source>
</evidence>
<dbReference type="EMBL" id="SSTD01007940">
    <property type="protein sequence ID" value="TYK17900.1"/>
    <property type="molecule type" value="Genomic_DNA"/>
</dbReference>
<keyword evidence="1" id="KW-0687">Ribonucleoprotein</keyword>
<dbReference type="Proteomes" id="UP000321947">
    <property type="component" value="Unassembled WGS sequence"/>
</dbReference>
<evidence type="ECO:0000313" key="3">
    <source>
        <dbReference type="Proteomes" id="UP000321393"/>
    </source>
</evidence>
<organism evidence="1 3">
    <name type="scientific">Cucumis melo var. makuwa</name>
    <name type="common">Oriental melon</name>
    <dbReference type="NCBI Taxonomy" id="1194695"/>
    <lineage>
        <taxon>Eukaryota</taxon>
        <taxon>Viridiplantae</taxon>
        <taxon>Streptophyta</taxon>
        <taxon>Embryophyta</taxon>
        <taxon>Tracheophyta</taxon>
        <taxon>Spermatophyta</taxon>
        <taxon>Magnoliopsida</taxon>
        <taxon>eudicotyledons</taxon>
        <taxon>Gunneridae</taxon>
        <taxon>Pentapetalae</taxon>
        <taxon>rosids</taxon>
        <taxon>fabids</taxon>
        <taxon>Cucurbitales</taxon>
        <taxon>Cucurbitaceae</taxon>
        <taxon>Benincaseae</taxon>
        <taxon>Cucumis</taxon>
    </lineage>
</organism>
<accession>A0A5A7TKL5</accession>
<sequence length="322" mass="37054">MVSRLNPISPKFLFNRKKKGFFAQLAHSAGPTFILYLSEEGSDSLEFLPSWDSMDQDLLSLYGKYRSSLVDHMDVEKKESKVGSDLHLVSPKLHPREERHVVRVLVSSHCLEADGFIFYFTPRRGFFSPFPHGTTSLSISQELRQRLARWSLLIHMGFHVPHATQAAPISFDATTESLLLSFPLATKMFQFARLSLVCPWTQQQFQRLTSGSTLICNSPKHFVADYTLPRLWVPRYPPSAFLPLNLTLHLKAMPSPRSGAAKWKDLINVHEFKIIDRTVESEKWISFSLYRLSERVRDKWTRTADIRHRVKHCLSGPHLILP</sequence>
<keyword evidence="1" id="KW-0689">Ribosomal protein</keyword>
<gene>
    <name evidence="2" type="ORF">E5676_scaffold306G001790</name>
    <name evidence="1" type="ORF">E6C27_scaffold67G003900</name>
</gene>
<reference evidence="3 4" key="1">
    <citation type="submission" date="2019-08" db="EMBL/GenBank/DDBJ databases">
        <title>Draft genome sequences of two oriental melons (Cucumis melo L. var makuwa).</title>
        <authorList>
            <person name="Kwon S.-Y."/>
        </authorList>
    </citation>
    <scope>NUCLEOTIDE SEQUENCE [LARGE SCALE GENOMIC DNA]</scope>
    <source>
        <strain evidence="4">cv. Chang Bougi</strain>
        <strain evidence="3">cv. SW 3</strain>
        <tissue evidence="1">Leaf</tissue>
    </source>
</reference>
<name>A0A5A7TKL5_CUCMM</name>
<dbReference type="EMBL" id="SSTE01016227">
    <property type="protein sequence ID" value="KAA0041965.1"/>
    <property type="molecule type" value="Genomic_DNA"/>
</dbReference>